<feature type="coiled-coil region" evidence="1">
    <location>
        <begin position="23"/>
        <end position="124"/>
    </location>
</feature>
<comment type="caution">
    <text evidence="2">The sequence shown here is derived from an EMBL/GenBank/DDBJ whole genome shotgun (WGS) entry which is preliminary data.</text>
</comment>
<dbReference type="EMBL" id="AFBI03000077">
    <property type="protein sequence ID" value="EJW02334.1"/>
    <property type="molecule type" value="Genomic_DNA"/>
</dbReference>
<dbReference type="FunCoup" id="J9D454">
    <property type="interactions" value="48"/>
</dbReference>
<evidence type="ECO:0000256" key="1">
    <source>
        <dbReference type="SAM" id="Coils"/>
    </source>
</evidence>
<evidence type="ECO:0000313" key="3">
    <source>
        <dbReference type="Proteomes" id="UP000003163"/>
    </source>
</evidence>
<name>J9D454_EDHAE</name>
<reference evidence="2 3" key="1">
    <citation type="submission" date="2011-08" db="EMBL/GenBank/DDBJ databases">
        <authorList>
            <person name="Liu Z.J."/>
            <person name="Shi F.L."/>
            <person name="Lu J.Q."/>
            <person name="Li M."/>
            <person name="Wang Z.L."/>
        </authorList>
    </citation>
    <scope>NUCLEOTIDE SEQUENCE [LARGE SCALE GENOMIC DNA]</scope>
    <source>
        <strain evidence="2 3">USNM 41457</strain>
    </source>
</reference>
<sequence>MIPEHPSDNGLVGEVSRITSEIQNNLEELCAETTNKISKLKTKTLTKIREITTEIDCLKKEHAEKKQKNIEMLKERSSAMNIAEIEDEELAKFQAENQALNQQINKLKVEIDCVIKETRQLEGESIAVERKMRILESSRQQKESVYAKKANYLRKALGLDILPVKDNVIKIEFKKKTDDEVPAFIVLDFELDNLVIDCSAEWVELETLNNCYKKNRDFYTFVKIVRKIVLGDKK</sequence>
<protein>
    <submittedName>
        <fullName evidence="2">Uncharacterized protein</fullName>
    </submittedName>
</protein>
<dbReference type="CDD" id="cd23784">
    <property type="entry name" value="RWD_Spc25"/>
    <property type="match status" value="1"/>
</dbReference>
<reference evidence="3" key="2">
    <citation type="submission" date="2015-07" db="EMBL/GenBank/DDBJ databases">
        <title>Contrasting host-pathogen interactions and genome evolution in two generalist and specialist microsporidian pathogens of mosquitoes.</title>
        <authorList>
            <consortium name="The Broad Institute Genomics Platform"/>
            <consortium name="The Broad Institute Genome Sequencing Center for Infectious Disease"/>
            <person name="Cuomo C.A."/>
            <person name="Sanscrainte N.D."/>
            <person name="Goldberg J.M."/>
            <person name="Heiman D."/>
            <person name="Young S."/>
            <person name="Zeng Q."/>
            <person name="Becnel J.J."/>
            <person name="Birren B.W."/>
        </authorList>
    </citation>
    <scope>NUCLEOTIDE SEQUENCE [LARGE SCALE GENOMIC DNA]</scope>
    <source>
        <strain evidence="3">USNM 41457</strain>
    </source>
</reference>
<organism evidence="2 3">
    <name type="scientific">Edhazardia aedis (strain USNM 41457)</name>
    <name type="common">Microsporidian parasite</name>
    <dbReference type="NCBI Taxonomy" id="1003232"/>
    <lineage>
        <taxon>Eukaryota</taxon>
        <taxon>Fungi</taxon>
        <taxon>Fungi incertae sedis</taxon>
        <taxon>Microsporidia</taxon>
        <taxon>Edhazardia</taxon>
    </lineage>
</organism>
<keyword evidence="1" id="KW-0175">Coiled coil</keyword>
<dbReference type="OMA" id="VINIERY"/>
<dbReference type="AlphaFoldDB" id="J9D454"/>
<evidence type="ECO:0000313" key="2">
    <source>
        <dbReference type="EMBL" id="EJW02334.1"/>
    </source>
</evidence>
<dbReference type="Gene3D" id="3.30.457.50">
    <property type="entry name" value="Chromosome segregation protein Spc25"/>
    <property type="match status" value="1"/>
</dbReference>
<keyword evidence="3" id="KW-1185">Reference proteome</keyword>
<dbReference type="VEuPathDB" id="MicrosporidiaDB:EDEG_03236"/>
<proteinExistence type="predicted"/>
<gene>
    <name evidence="2" type="ORF">EDEG_03236</name>
</gene>
<dbReference type="Proteomes" id="UP000003163">
    <property type="component" value="Unassembled WGS sequence"/>
</dbReference>
<accession>J9D454</accession>
<dbReference type="OrthoDB" id="2188707at2759"/>
<dbReference type="HOGENOM" id="CLU_1180210_0_0_1"/>
<dbReference type="InParanoid" id="J9D454"/>